<reference evidence="2" key="1">
    <citation type="submission" date="2021-01" db="EMBL/GenBank/DDBJ databases">
        <title>Whole genome shotgun sequence of Spirilliplanes yamanashiensis NBRC 15828.</title>
        <authorList>
            <person name="Komaki H."/>
            <person name="Tamura T."/>
        </authorList>
    </citation>
    <scope>NUCLEOTIDE SEQUENCE</scope>
    <source>
        <strain evidence="2">NBRC 15828</strain>
    </source>
</reference>
<proteinExistence type="predicted"/>
<feature type="region of interest" description="Disordered" evidence="1">
    <location>
        <begin position="1"/>
        <end position="23"/>
    </location>
</feature>
<dbReference type="EMBL" id="BOOY01000004">
    <property type="protein sequence ID" value="GIJ01379.1"/>
    <property type="molecule type" value="Genomic_DNA"/>
</dbReference>
<evidence type="ECO:0000256" key="1">
    <source>
        <dbReference type="SAM" id="MobiDB-lite"/>
    </source>
</evidence>
<dbReference type="AlphaFoldDB" id="A0A8J4DH97"/>
<organism evidence="2 3">
    <name type="scientific">Spirilliplanes yamanashiensis</name>
    <dbReference type="NCBI Taxonomy" id="42233"/>
    <lineage>
        <taxon>Bacteria</taxon>
        <taxon>Bacillati</taxon>
        <taxon>Actinomycetota</taxon>
        <taxon>Actinomycetes</taxon>
        <taxon>Micromonosporales</taxon>
        <taxon>Micromonosporaceae</taxon>
        <taxon>Spirilliplanes</taxon>
    </lineage>
</organism>
<evidence type="ECO:0000313" key="3">
    <source>
        <dbReference type="Proteomes" id="UP000652013"/>
    </source>
</evidence>
<feature type="region of interest" description="Disordered" evidence="1">
    <location>
        <begin position="69"/>
        <end position="108"/>
    </location>
</feature>
<protein>
    <submittedName>
        <fullName evidence="2">Uncharacterized protein</fullName>
    </submittedName>
</protein>
<dbReference type="Proteomes" id="UP000652013">
    <property type="component" value="Unassembled WGS sequence"/>
</dbReference>
<sequence>MTDGPGAGGPDAGGGVGCGGPAFDMRSTLVIRPGSGRPAHNGTVTPRLRTCEGTHAASRVRAPRRAPTIAAKPDGGIRRAHERHTRPGPPAVRRGFAAAPHRTRTNED</sequence>
<feature type="compositionally biased region" description="Gly residues" evidence="1">
    <location>
        <begin position="1"/>
        <end position="20"/>
    </location>
</feature>
<comment type="caution">
    <text evidence="2">The sequence shown here is derived from an EMBL/GenBank/DDBJ whole genome shotgun (WGS) entry which is preliminary data.</text>
</comment>
<name>A0A8J4DH97_9ACTN</name>
<keyword evidence="3" id="KW-1185">Reference proteome</keyword>
<evidence type="ECO:0000313" key="2">
    <source>
        <dbReference type="EMBL" id="GIJ01379.1"/>
    </source>
</evidence>
<accession>A0A8J4DH97</accession>
<gene>
    <name evidence="2" type="ORF">Sya03_07310</name>
</gene>